<dbReference type="OrthoDB" id="267579at2"/>
<dbReference type="CDD" id="cd10981">
    <property type="entry name" value="ZnPC_S1P1"/>
    <property type="match status" value="1"/>
</dbReference>
<evidence type="ECO:0000313" key="1">
    <source>
        <dbReference type="EMBL" id="RKR83908.1"/>
    </source>
</evidence>
<dbReference type="EMBL" id="RBKU01000001">
    <property type="protein sequence ID" value="RKR83908.1"/>
    <property type="molecule type" value="Genomic_DNA"/>
</dbReference>
<dbReference type="RefSeq" id="WP_121199355.1">
    <property type="nucleotide sequence ID" value="NZ_RBKU01000001.1"/>
</dbReference>
<organism evidence="1 2">
    <name type="scientific">Mucilaginibacter gracilis</name>
    <dbReference type="NCBI Taxonomy" id="423350"/>
    <lineage>
        <taxon>Bacteria</taxon>
        <taxon>Pseudomonadati</taxon>
        <taxon>Bacteroidota</taxon>
        <taxon>Sphingobacteriia</taxon>
        <taxon>Sphingobacteriales</taxon>
        <taxon>Sphingobacteriaceae</taxon>
        <taxon>Mucilaginibacter</taxon>
    </lineage>
</organism>
<dbReference type="AlphaFoldDB" id="A0A495J661"/>
<dbReference type="SUPFAM" id="SSF48537">
    <property type="entry name" value="Phospholipase C/P1 nuclease"/>
    <property type="match status" value="1"/>
</dbReference>
<dbReference type="InterPro" id="IPR008947">
    <property type="entry name" value="PLipase_C/P1_nuclease_dom_sf"/>
</dbReference>
<gene>
    <name evidence="1" type="ORF">BDD43_4123</name>
</gene>
<comment type="caution">
    <text evidence="1">The sequence shown here is derived from an EMBL/GenBank/DDBJ whole genome shotgun (WGS) entry which is preliminary data.</text>
</comment>
<reference evidence="1 2" key="1">
    <citation type="submission" date="2018-10" db="EMBL/GenBank/DDBJ databases">
        <title>Genomic Encyclopedia of Archaeal and Bacterial Type Strains, Phase II (KMG-II): from individual species to whole genera.</title>
        <authorList>
            <person name="Goeker M."/>
        </authorList>
    </citation>
    <scope>NUCLEOTIDE SEQUENCE [LARGE SCALE GENOMIC DNA]</scope>
    <source>
        <strain evidence="1 2">DSM 18602</strain>
    </source>
</reference>
<keyword evidence="2" id="KW-1185">Reference proteome</keyword>
<evidence type="ECO:0008006" key="3">
    <source>
        <dbReference type="Google" id="ProtNLM"/>
    </source>
</evidence>
<protein>
    <recommendedName>
        <fullName evidence="3">S1/P1 nuclease</fullName>
    </recommendedName>
</protein>
<dbReference type="GO" id="GO:0016788">
    <property type="term" value="F:hydrolase activity, acting on ester bonds"/>
    <property type="evidence" value="ECO:0007669"/>
    <property type="project" value="InterPro"/>
</dbReference>
<sequence>MTTFKKPNLRLWHKTAIFCLALSLISWGKYGHEHINRAVVMSLPQPMQSFFYNHIDFFTTEANLPDVRKYTIGDTAEFPRHHIHLEAYGNYDEIPRSTKDAKTKYGAKFLTTHGILPWYIQDMMAKLTAAFKGKHKSDILLLSADLGHYIGDAYMPLHTSENHNGQLTNQKGIHGLFEAQLPELFGNTYNYNAGSPRFIDDVQKETWRIVKASNSTADTLLQVDRDLVKQFGGSNVYEMENGKVKVNMYSDVIHTAEYSKAYHTKLNGMVERQLRGAIASTASFIYTAWVNAGKPDLTDLDNTELTQRNATNLMHDRVLFKSGKLFGLKSEKEF</sequence>
<name>A0A495J661_9SPHI</name>
<accession>A0A495J661</accession>
<proteinExistence type="predicted"/>
<dbReference type="Proteomes" id="UP000268007">
    <property type="component" value="Unassembled WGS sequence"/>
</dbReference>
<evidence type="ECO:0000313" key="2">
    <source>
        <dbReference type="Proteomes" id="UP000268007"/>
    </source>
</evidence>
<dbReference type="Gene3D" id="1.10.575.10">
    <property type="entry name" value="P1 Nuclease"/>
    <property type="match status" value="1"/>
</dbReference>